<dbReference type="AlphaFoldDB" id="A0A8H7ZE93"/>
<sequence>MTTSLPSSILFDSAATSDVSTVTPSLSNLHMASDVHNYANEGGSVQTISASSKASSESESDSPSSSSSVTGLLFASESSELTQTGSFAASSDVKTLSISSSSTKGGSSSSSSSSSSEGSLDNANGVGSVVQSMKGSTKCLLMFSIFTVASMVVSL</sequence>
<proteinExistence type="predicted"/>
<name>A0A8H7ZE93_9ASCO</name>
<evidence type="ECO:0000313" key="2">
    <source>
        <dbReference type="EMBL" id="KAG5417840.1"/>
    </source>
</evidence>
<protein>
    <submittedName>
        <fullName evidence="2">Uncharacterized protein</fullName>
    </submittedName>
</protein>
<evidence type="ECO:0000313" key="3">
    <source>
        <dbReference type="Proteomes" id="UP000669133"/>
    </source>
</evidence>
<feature type="region of interest" description="Disordered" evidence="1">
    <location>
        <begin position="37"/>
        <end position="69"/>
    </location>
</feature>
<dbReference type="RefSeq" id="XP_067546956.1">
    <property type="nucleotide sequence ID" value="XM_067694656.1"/>
</dbReference>
<dbReference type="GeneID" id="93654105"/>
<dbReference type="EMBL" id="JAEOAQ010000007">
    <property type="protein sequence ID" value="KAG5417840.1"/>
    <property type="molecule type" value="Genomic_DNA"/>
</dbReference>
<evidence type="ECO:0000256" key="1">
    <source>
        <dbReference type="SAM" id="MobiDB-lite"/>
    </source>
</evidence>
<reference evidence="2 3" key="1">
    <citation type="submission" date="2020-12" db="EMBL/GenBank/DDBJ databases">
        <title>Effect of drift, selection, and recombination on the evolution of hybrid genomes in Candida yeast pathogens.</title>
        <authorList>
            <person name="Mixao V."/>
            <person name="Ksiezopolska E."/>
            <person name="Saus E."/>
            <person name="Boekhout T."/>
            <person name="Gacser A."/>
            <person name="Gabaldon T."/>
        </authorList>
    </citation>
    <scope>NUCLEOTIDE SEQUENCE [LARGE SCALE GENOMIC DNA]</scope>
    <source>
        <strain evidence="2 3">BP57</strain>
    </source>
</reference>
<feature type="compositionally biased region" description="Low complexity" evidence="1">
    <location>
        <begin position="49"/>
        <end position="68"/>
    </location>
</feature>
<dbReference type="Proteomes" id="UP000669133">
    <property type="component" value="Unassembled WGS sequence"/>
</dbReference>
<feature type="compositionally biased region" description="Low complexity" evidence="1">
    <location>
        <begin position="97"/>
        <end position="119"/>
    </location>
</feature>
<comment type="caution">
    <text evidence="2">The sequence shown here is derived from an EMBL/GenBank/DDBJ whole genome shotgun (WGS) entry which is preliminary data.</text>
</comment>
<feature type="region of interest" description="Disordered" evidence="1">
    <location>
        <begin position="84"/>
        <end position="122"/>
    </location>
</feature>
<dbReference type="OrthoDB" id="4026031at2759"/>
<feature type="compositionally biased region" description="Polar residues" evidence="1">
    <location>
        <begin position="84"/>
        <end position="96"/>
    </location>
</feature>
<keyword evidence="3" id="KW-1185">Reference proteome</keyword>
<accession>A0A8H7ZE93</accession>
<organism evidence="2 3">
    <name type="scientific">Candida metapsilosis</name>
    <dbReference type="NCBI Taxonomy" id="273372"/>
    <lineage>
        <taxon>Eukaryota</taxon>
        <taxon>Fungi</taxon>
        <taxon>Dikarya</taxon>
        <taxon>Ascomycota</taxon>
        <taxon>Saccharomycotina</taxon>
        <taxon>Pichiomycetes</taxon>
        <taxon>Debaryomycetaceae</taxon>
        <taxon>Candida/Lodderomyces clade</taxon>
        <taxon>Candida</taxon>
    </lineage>
</organism>
<gene>
    <name evidence="2" type="ORF">I9W82_005476</name>
</gene>